<feature type="transmembrane region" description="Helical" evidence="2">
    <location>
        <begin position="65"/>
        <end position="89"/>
    </location>
</feature>
<dbReference type="EMBL" id="JACJIA010000016">
    <property type="protein sequence ID" value="MBA8956502.1"/>
    <property type="molecule type" value="Genomic_DNA"/>
</dbReference>
<keyword evidence="2" id="KW-1133">Transmembrane helix</keyword>
<dbReference type="Proteomes" id="UP000572680">
    <property type="component" value="Unassembled WGS sequence"/>
</dbReference>
<keyword evidence="4" id="KW-1185">Reference proteome</keyword>
<comment type="caution">
    <text evidence="3">The sequence shown here is derived from an EMBL/GenBank/DDBJ whole genome shotgun (WGS) entry which is preliminary data.</text>
</comment>
<protein>
    <submittedName>
        <fullName evidence="3">Uncharacterized protein</fullName>
    </submittedName>
</protein>
<keyword evidence="2" id="KW-0472">Membrane</keyword>
<name>A0A7W3QRD2_ACTNM</name>
<dbReference type="AlphaFoldDB" id="A0A7W3QRD2"/>
<evidence type="ECO:0000256" key="1">
    <source>
        <dbReference type="SAM" id="MobiDB-lite"/>
    </source>
</evidence>
<feature type="compositionally biased region" description="Pro residues" evidence="1">
    <location>
        <begin position="1"/>
        <end position="58"/>
    </location>
</feature>
<reference evidence="3 4" key="1">
    <citation type="submission" date="2020-08" db="EMBL/GenBank/DDBJ databases">
        <title>Genomic Encyclopedia of Type Strains, Phase IV (KMG-IV): sequencing the most valuable type-strain genomes for metagenomic binning, comparative biology and taxonomic classification.</title>
        <authorList>
            <person name="Goeker M."/>
        </authorList>
    </citation>
    <scope>NUCLEOTIDE SEQUENCE [LARGE SCALE GENOMIC DNA]</scope>
    <source>
        <strain evidence="3 4">DSM 44197</strain>
    </source>
</reference>
<evidence type="ECO:0000313" key="3">
    <source>
        <dbReference type="EMBL" id="MBA8956502.1"/>
    </source>
</evidence>
<gene>
    <name evidence="3" type="ORF">HNR61_008185</name>
</gene>
<organism evidence="3 4">
    <name type="scientific">Actinomadura namibiensis</name>
    <dbReference type="NCBI Taxonomy" id="182080"/>
    <lineage>
        <taxon>Bacteria</taxon>
        <taxon>Bacillati</taxon>
        <taxon>Actinomycetota</taxon>
        <taxon>Actinomycetes</taxon>
        <taxon>Streptosporangiales</taxon>
        <taxon>Thermomonosporaceae</taxon>
        <taxon>Actinomadura</taxon>
    </lineage>
</organism>
<evidence type="ECO:0000313" key="4">
    <source>
        <dbReference type="Proteomes" id="UP000572680"/>
    </source>
</evidence>
<feature type="region of interest" description="Disordered" evidence="1">
    <location>
        <begin position="1"/>
        <end position="59"/>
    </location>
</feature>
<accession>A0A7W3QRD2</accession>
<evidence type="ECO:0000256" key="2">
    <source>
        <dbReference type="SAM" id="Phobius"/>
    </source>
</evidence>
<keyword evidence="2" id="KW-0812">Transmembrane</keyword>
<proteinExistence type="predicted"/>
<dbReference type="RefSeq" id="WP_182848418.1">
    <property type="nucleotide sequence ID" value="NZ_BAAALP010000050.1"/>
</dbReference>
<sequence>MSGWNSPPPPPGGGMPPGPGGYGPPPGPPGPPGPGGPYGPPPPGPYGPPGAPGPFGPPPHRRSSAGLVIGLGAGALVLLVVVVVAFVALSGGKEYTISPPTTVLGHTRDSAMESRMSSQMSGIQSQMRSAAKGKIDDFVTAFYKKNSGGTSSTVLPAGVVFVGGTGDIGDPESFIKGFKEAGSRGGSLVIDVAPGTHGGEAACGRVSSGAVSLVQCAWATSSTFGVIVPTTTSESTTSAAVTMRLFRSEIEREK</sequence>